<evidence type="ECO:0000313" key="3">
    <source>
        <dbReference type="EMBL" id="ERS95425.1"/>
    </source>
</evidence>
<keyword evidence="4" id="KW-1185">Reference proteome</keyword>
<dbReference type="PANTHER" id="PTHR48081">
    <property type="entry name" value="AB HYDROLASE SUPERFAMILY PROTEIN C4A8.06C"/>
    <property type="match status" value="1"/>
</dbReference>
<name>U7PLQ7_SPOS1</name>
<feature type="domain" description="Alpha/beta hydrolase fold-3" evidence="2">
    <location>
        <begin position="89"/>
        <end position="335"/>
    </location>
</feature>
<sequence length="357" mass="37582">MARFAPDYYKAIEPMIKAAESQPPAAPPKNVCELTTTLNALMAVIFKDPPAPAHIVQSKHQIPVPGGRTVAVTRYATAEQRAAKDQPAVIYLHAGGMVCASVDLLGNVIANESAHVGVQYWAVDYTKSPEVAAPVALEEAYAVLTHLSAHAAQLGIDNTRIAVGGASAGGGMAAGLGLMARDRGFRPPIAKLVLVYPMLDDRTVQAHPPTGARHAGANRSDDDWPVRPFLTWSCENNALAWNAYLGLGHPATDDPLTAAANLAKATATAPGFPGAAAHYAIPARAASLAGLPPTYMDCGGLDLFLEECAQFAARLAHDGVELDFHIFHGVPHGFESAPATNAARTAMEQRKLAYNSF</sequence>
<dbReference type="EMBL" id="KI440854">
    <property type="protein sequence ID" value="ERS95425.1"/>
    <property type="molecule type" value="Genomic_DNA"/>
</dbReference>
<dbReference type="PANTHER" id="PTHR48081:SF8">
    <property type="entry name" value="ALPHA_BETA HYDROLASE FOLD-3 DOMAIN-CONTAINING PROTEIN-RELATED"/>
    <property type="match status" value="1"/>
</dbReference>
<dbReference type="InterPro" id="IPR013094">
    <property type="entry name" value="AB_hydrolase_3"/>
</dbReference>
<accession>U7PLQ7</accession>
<dbReference type="InterPro" id="IPR050300">
    <property type="entry name" value="GDXG_lipolytic_enzyme"/>
</dbReference>
<proteinExistence type="predicted"/>
<dbReference type="Proteomes" id="UP000018087">
    <property type="component" value="Unassembled WGS sequence"/>
</dbReference>
<dbReference type="STRING" id="1391915.U7PLQ7"/>
<dbReference type="AlphaFoldDB" id="U7PLQ7"/>
<evidence type="ECO:0000256" key="1">
    <source>
        <dbReference type="ARBA" id="ARBA00022801"/>
    </source>
</evidence>
<protein>
    <recommendedName>
        <fullName evidence="2">Alpha/beta hydrolase fold-3 domain-containing protein</fullName>
    </recommendedName>
</protein>
<dbReference type="OrthoDB" id="408631at2759"/>
<dbReference type="eggNOG" id="KOG1515">
    <property type="taxonomic scope" value="Eukaryota"/>
</dbReference>
<dbReference type="Pfam" id="PF07859">
    <property type="entry name" value="Abhydrolase_3"/>
    <property type="match status" value="1"/>
</dbReference>
<evidence type="ECO:0000259" key="2">
    <source>
        <dbReference type="Pfam" id="PF07859"/>
    </source>
</evidence>
<keyword evidence="1" id="KW-0378">Hydrolase</keyword>
<reference evidence="4" key="1">
    <citation type="journal article" date="2014" name="Genome Announc.">
        <title>Genome sequence of the pathogenic fungus Sporothrix schenckii (ATCC 58251).</title>
        <authorList>
            <person name="Cuomo C.A."/>
            <person name="Rodriguez-Del Valle N."/>
            <person name="Perez-Sanchez L."/>
            <person name="Abouelleil A."/>
            <person name="Goldberg J."/>
            <person name="Young S."/>
            <person name="Zeng Q."/>
            <person name="Birren B.W."/>
        </authorList>
    </citation>
    <scope>NUCLEOTIDE SEQUENCE [LARGE SCALE GENOMIC DNA]</scope>
    <source>
        <strain evidence="4">ATCC 58251 / de Perez 2211183</strain>
    </source>
</reference>
<dbReference type="SUPFAM" id="SSF53474">
    <property type="entry name" value="alpha/beta-Hydrolases"/>
    <property type="match status" value="1"/>
</dbReference>
<evidence type="ECO:0000313" key="4">
    <source>
        <dbReference type="Proteomes" id="UP000018087"/>
    </source>
</evidence>
<dbReference type="HOGENOM" id="CLU_012494_6_1_1"/>
<dbReference type="Gene3D" id="3.40.50.1820">
    <property type="entry name" value="alpha/beta hydrolase"/>
    <property type="match status" value="1"/>
</dbReference>
<organism evidence="3 4">
    <name type="scientific">Sporothrix schenckii (strain ATCC 58251 / de Perez 2211183)</name>
    <name type="common">Rose-picker's disease fungus</name>
    <dbReference type="NCBI Taxonomy" id="1391915"/>
    <lineage>
        <taxon>Eukaryota</taxon>
        <taxon>Fungi</taxon>
        <taxon>Dikarya</taxon>
        <taxon>Ascomycota</taxon>
        <taxon>Pezizomycotina</taxon>
        <taxon>Sordariomycetes</taxon>
        <taxon>Sordariomycetidae</taxon>
        <taxon>Ophiostomatales</taxon>
        <taxon>Ophiostomataceae</taxon>
        <taxon>Sporothrix</taxon>
    </lineage>
</organism>
<gene>
    <name evidence="3" type="ORF">HMPREF1624_08303</name>
</gene>
<dbReference type="InterPro" id="IPR029058">
    <property type="entry name" value="AB_hydrolase_fold"/>
</dbReference>
<dbReference type="GO" id="GO:0016787">
    <property type="term" value="F:hydrolase activity"/>
    <property type="evidence" value="ECO:0007669"/>
    <property type="project" value="UniProtKB-KW"/>
</dbReference>